<accession>A0AAU9S382</accession>
<comment type="caution">
    <text evidence="2">The sequence shown here is derived from an EMBL/GenBank/DDBJ whole genome shotgun (WGS) entry which is preliminary data.</text>
</comment>
<protein>
    <submittedName>
        <fullName evidence="2">Uncharacterized protein</fullName>
    </submittedName>
</protein>
<gene>
    <name evidence="2" type="ORF">TAV2_LOCUS12203</name>
</gene>
<dbReference type="InterPro" id="IPR023393">
    <property type="entry name" value="START-like_dom_sf"/>
</dbReference>
<dbReference type="Proteomes" id="UP000836841">
    <property type="component" value="Unassembled WGS sequence"/>
</dbReference>
<feature type="transmembrane region" description="Helical" evidence="1">
    <location>
        <begin position="32"/>
        <end position="57"/>
    </location>
</feature>
<sequence>MVRCSKNHQLLVMSPQQYDGQWLKMNTHKLPWFVALSGPVVQCWFPSPLFVVCFKFLKEKEKLMNQRALGLNLVVSSQVLRLLALPDGGIIFKNIIKYQTKGDAHIPGEEIKRGKEKTLAMFKAVEARFLI</sequence>
<dbReference type="EMBL" id="CAJVSB020000685">
    <property type="protein sequence ID" value="CAH2057541.1"/>
    <property type="molecule type" value="Genomic_DNA"/>
</dbReference>
<dbReference type="SUPFAM" id="SSF55961">
    <property type="entry name" value="Bet v1-like"/>
    <property type="match status" value="1"/>
</dbReference>
<organism evidence="2 3">
    <name type="scientific">Thlaspi arvense</name>
    <name type="common">Field penny-cress</name>
    <dbReference type="NCBI Taxonomy" id="13288"/>
    <lineage>
        <taxon>Eukaryota</taxon>
        <taxon>Viridiplantae</taxon>
        <taxon>Streptophyta</taxon>
        <taxon>Embryophyta</taxon>
        <taxon>Tracheophyta</taxon>
        <taxon>Spermatophyta</taxon>
        <taxon>Magnoliopsida</taxon>
        <taxon>eudicotyledons</taxon>
        <taxon>Gunneridae</taxon>
        <taxon>Pentapetalae</taxon>
        <taxon>rosids</taxon>
        <taxon>malvids</taxon>
        <taxon>Brassicales</taxon>
        <taxon>Brassicaceae</taxon>
        <taxon>Thlaspideae</taxon>
        <taxon>Thlaspi</taxon>
    </lineage>
</organism>
<keyword evidence="3" id="KW-1185">Reference proteome</keyword>
<keyword evidence="1" id="KW-0812">Transmembrane</keyword>
<reference evidence="2 3" key="1">
    <citation type="submission" date="2022-03" db="EMBL/GenBank/DDBJ databases">
        <authorList>
            <person name="Nunn A."/>
            <person name="Chopra R."/>
            <person name="Nunn A."/>
            <person name="Contreras Garrido A."/>
        </authorList>
    </citation>
    <scope>NUCLEOTIDE SEQUENCE [LARGE SCALE GENOMIC DNA]</scope>
</reference>
<keyword evidence="1" id="KW-0472">Membrane</keyword>
<evidence type="ECO:0000313" key="2">
    <source>
        <dbReference type="EMBL" id="CAH2057541.1"/>
    </source>
</evidence>
<evidence type="ECO:0000313" key="3">
    <source>
        <dbReference type="Proteomes" id="UP000836841"/>
    </source>
</evidence>
<evidence type="ECO:0000256" key="1">
    <source>
        <dbReference type="SAM" id="Phobius"/>
    </source>
</evidence>
<keyword evidence="1" id="KW-1133">Transmembrane helix</keyword>
<dbReference type="AlphaFoldDB" id="A0AAU9S382"/>
<name>A0AAU9S382_THLAR</name>
<proteinExistence type="predicted"/>
<dbReference type="Gene3D" id="3.30.530.20">
    <property type="match status" value="1"/>
</dbReference>